<dbReference type="Gene3D" id="3.40.50.720">
    <property type="entry name" value="NAD(P)-binding Rossmann-like Domain"/>
    <property type="match status" value="1"/>
</dbReference>
<dbReference type="GO" id="GO:0005737">
    <property type="term" value="C:cytoplasm"/>
    <property type="evidence" value="ECO:0007669"/>
    <property type="project" value="TreeGrafter"/>
</dbReference>
<dbReference type="InterPro" id="IPR051783">
    <property type="entry name" value="NAD(P)-dependent_oxidoreduct"/>
</dbReference>
<dbReference type="PANTHER" id="PTHR48079:SF6">
    <property type="entry name" value="NAD(P)-BINDING DOMAIN-CONTAINING PROTEIN-RELATED"/>
    <property type="match status" value="1"/>
</dbReference>
<organism evidence="2 3">
    <name type="scientific">Euzebya pacifica</name>
    <dbReference type="NCBI Taxonomy" id="1608957"/>
    <lineage>
        <taxon>Bacteria</taxon>
        <taxon>Bacillati</taxon>
        <taxon>Actinomycetota</taxon>
        <taxon>Nitriliruptoria</taxon>
        <taxon>Euzebyales</taxon>
    </lineage>
</organism>
<dbReference type="InterPro" id="IPR001509">
    <property type="entry name" value="Epimerase_deHydtase"/>
</dbReference>
<dbReference type="SUPFAM" id="SSF51735">
    <property type="entry name" value="NAD(P)-binding Rossmann-fold domains"/>
    <property type="match status" value="1"/>
</dbReference>
<name>A0A346XX44_9ACTN</name>
<dbReference type="PANTHER" id="PTHR48079">
    <property type="entry name" value="PROTEIN YEEZ"/>
    <property type="match status" value="1"/>
</dbReference>
<gene>
    <name evidence="2" type="ORF">DVS28_a2108</name>
</gene>
<dbReference type="Proteomes" id="UP000264006">
    <property type="component" value="Chromosome"/>
</dbReference>
<dbReference type="EMBL" id="CP031165">
    <property type="protein sequence ID" value="AXV06791.1"/>
    <property type="molecule type" value="Genomic_DNA"/>
</dbReference>
<dbReference type="GO" id="GO:0004029">
    <property type="term" value="F:aldehyde dehydrogenase (NAD+) activity"/>
    <property type="evidence" value="ECO:0007669"/>
    <property type="project" value="TreeGrafter"/>
</dbReference>
<dbReference type="InterPro" id="IPR036291">
    <property type="entry name" value="NAD(P)-bd_dom_sf"/>
</dbReference>
<keyword evidence="3" id="KW-1185">Reference proteome</keyword>
<dbReference type="AlphaFoldDB" id="A0A346XX44"/>
<proteinExistence type="predicted"/>
<evidence type="ECO:0000259" key="1">
    <source>
        <dbReference type="Pfam" id="PF01370"/>
    </source>
</evidence>
<dbReference type="KEGG" id="euz:DVS28_a2108"/>
<dbReference type="OrthoDB" id="9787292at2"/>
<evidence type="ECO:0000313" key="3">
    <source>
        <dbReference type="Proteomes" id="UP000264006"/>
    </source>
</evidence>
<sequence>MKVFIAGATGGLGRLAVTRLTAAGHDVTGIARTDRSAALLDRLGATPARLDLFDDTAVTSAVAGHEVVMNLATRIPTGGSAATRKGWVENERLRRDGSRILVDAALAGGATRFVQESICFSYADHGADWITEDAALEPLSLNAAMVDAEDSAARFTAAGGNGVVLRFGQFVQPESPMTQALLDGAAKGRVPLVGRPDAYQSMVDVGDAAAGVVAALDAPAGTYNVCEERPATRAEHLAALEAVVGHRVRMLPRAAAMVPVMAFIARSQRVSSHRFVEATGWRPTVPAVVDAWPAVARAIAAS</sequence>
<reference evidence="2 3" key="1">
    <citation type="submission" date="2018-09" db="EMBL/GenBank/DDBJ databases">
        <title>Complete genome sequence of Euzebya sp. DY32-46 isolated from seawater of Pacific Ocean.</title>
        <authorList>
            <person name="Xu L."/>
            <person name="Wu Y.-H."/>
            <person name="Xu X.-W."/>
        </authorList>
    </citation>
    <scope>NUCLEOTIDE SEQUENCE [LARGE SCALE GENOMIC DNA]</scope>
    <source>
        <strain evidence="2 3">DY32-46</strain>
    </source>
</reference>
<feature type="domain" description="NAD-dependent epimerase/dehydratase" evidence="1">
    <location>
        <begin position="3"/>
        <end position="225"/>
    </location>
</feature>
<evidence type="ECO:0000313" key="2">
    <source>
        <dbReference type="EMBL" id="AXV06791.1"/>
    </source>
</evidence>
<protein>
    <submittedName>
        <fullName evidence="2">NAD-dependent epimerase/dehydratase</fullName>
    </submittedName>
</protein>
<accession>A0A346XX44</accession>
<dbReference type="RefSeq" id="WP_114591387.1">
    <property type="nucleotide sequence ID" value="NZ_CP031165.1"/>
</dbReference>
<dbReference type="Pfam" id="PF01370">
    <property type="entry name" value="Epimerase"/>
    <property type="match status" value="1"/>
</dbReference>